<reference evidence="20" key="1">
    <citation type="submission" date="2020-12" db="EMBL/GenBank/DDBJ databases">
        <title>Metabolic potential, ecology and presence of endohyphal bacteria is reflected in genomic diversity of Mucoromycotina.</title>
        <authorList>
            <person name="Muszewska A."/>
            <person name="Okrasinska A."/>
            <person name="Steczkiewicz K."/>
            <person name="Drgas O."/>
            <person name="Orlowska M."/>
            <person name="Perlinska-Lenart U."/>
            <person name="Aleksandrzak-Piekarczyk T."/>
            <person name="Szatraj K."/>
            <person name="Zielenkiewicz U."/>
            <person name="Pilsyk S."/>
            <person name="Malc E."/>
            <person name="Mieczkowski P."/>
            <person name="Kruszewska J.S."/>
            <person name="Biernat P."/>
            <person name="Pawlowska J."/>
        </authorList>
    </citation>
    <scope>NUCLEOTIDE SEQUENCE</scope>
    <source>
        <strain evidence="20">WA0000051536</strain>
    </source>
</reference>
<gene>
    <name evidence="20" type="ORF">INT44_003566</name>
</gene>
<dbReference type="OrthoDB" id="1678912at2759"/>
<comment type="caution">
    <text evidence="20">The sequence shown here is derived from an EMBL/GenBank/DDBJ whole genome shotgun (WGS) entry which is preliminary data.</text>
</comment>
<dbReference type="InterPro" id="IPR036431">
    <property type="entry name" value="ARID_dom_sf"/>
</dbReference>
<dbReference type="PROSITE" id="PS51183">
    <property type="entry name" value="JMJN"/>
    <property type="match status" value="1"/>
</dbReference>
<dbReference type="EC" id="1.14.11.67" evidence="4"/>
<dbReference type="PROSITE" id="PS51184">
    <property type="entry name" value="JMJC"/>
    <property type="match status" value="1"/>
</dbReference>
<dbReference type="InterPro" id="IPR003347">
    <property type="entry name" value="JmjC_dom"/>
</dbReference>
<dbReference type="SUPFAM" id="SSF51197">
    <property type="entry name" value="Clavaminate synthase-like"/>
    <property type="match status" value="1"/>
</dbReference>
<dbReference type="InterPro" id="IPR001965">
    <property type="entry name" value="Znf_PHD"/>
</dbReference>
<evidence type="ECO:0000259" key="17">
    <source>
        <dbReference type="PROSITE" id="PS51011"/>
    </source>
</evidence>
<dbReference type="PROSITE" id="PS51011">
    <property type="entry name" value="ARID"/>
    <property type="match status" value="1"/>
</dbReference>
<accession>A0A8H7UG93</accession>
<keyword evidence="14" id="KW-0175">Coiled coil</keyword>
<dbReference type="CDD" id="cd16100">
    <property type="entry name" value="ARID"/>
    <property type="match status" value="1"/>
</dbReference>
<dbReference type="GO" id="GO:0000785">
    <property type="term" value="C:chromatin"/>
    <property type="evidence" value="ECO:0007669"/>
    <property type="project" value="TreeGrafter"/>
</dbReference>
<keyword evidence="6" id="KW-0677">Repeat</keyword>
<dbReference type="PROSITE" id="PS50016">
    <property type="entry name" value="ZF_PHD_2"/>
    <property type="match status" value="3"/>
</dbReference>
<sequence>MMKSMNTRSVVKPSSTAQTPLDLSTVKRTSDHTARTRPRIFGLKEAPTYYPTAKEFTDPIKYIQSIRAEAEDYGIVKIVPPKGWSPEFSLDTEVFRFRTRIQKLNSMEGETRANLNYLEQLYKFHRQAGHPVHKIPQLDKRPIDLFRLKKEVAQRGGYQTVTAQKKWAEIGRLLGYTRKQCTSMSNALKSAYNRVILPYEIWLSKQTKLKGADEINKAISSINKDGGMKRVKKEPEPNEDDDDDENERDSSSPGRGEICEICNIGENEDEILLCDGCDRGYHMYCLDPPLSSIPRTEWYCVKCLTAAGEDYGFEDGGEYSLHSFQQKCDKFKEDWFAAKEVKDAKAVTEEDCEDEFWRLVENPHESCEVEYGADLHSTQHGSGFPTMERHPQNPYSKNPWNLNVIPVLPDSLFTHIKSDISGMMVPWIYVGMCFSAFCWHNEDHYTYSINYHHWGETKTWYGIPGADALKFEDAMRRAVPELFEQQPDLLFQLVTMLSPGTLMKEGVRCYVVDQRPGQFVVTFPQAYHSGFNHGFNFCEAVNFAPYEWVDYGQECAKRYKQYKRHPCFSHDELLVTTALNDAKSDDAAWLKEALVEMCNRELNDRAATRKQYPSLKEVIDDKDRPEGKTECVHCNAFTYLSQISCTCTDKVACTDHLEELCSCETKQKTLRLRFSDEELEQLVYKCTDNSQVASAWVEKLRKTMSKSQAPSIKTLRPLLQEAAKLSLVIEEVLTLKDYVEQIEKWSEEANSFLVRKSKWRKSEHDEKQPSLEHARGHTYDTIKRLLQQSKDLAFSAPEIALLQQYVDLLDDFATRAHDVLENPKATLGECQNVLKLGSTININTIEYTQLQVLADQLEWKRTVGDKIDRFQDYSQVTSLIAQAQECDIPADNELLIALEERAAEAAVWVKQASSVLEQPLIKPEDLHQVLDSAKNTRVISVDLRNKAQNLLNQYNEATRLAQTLLQARQDLRTDWKPPVSDLNKILKLINYLPMTIIGADLFHEETYLMDRWRAKLKQIMSVSEHSQGARSMEMVLTHLENNAIQVTAHRNNSFSPAHPTDIPTTQDIFCICRSSESGLMIECDTCGEWYHGNCVRVSRREAKAQTSYVCPVCSISAPFSDRPHLEEFEDLLQEADQRWFATSEYTILQSLVARVARFREEVRNFCRSKPQLGVEDVPDIRNYLRKLMGIDVYLQDETEFLSEKMRVLSPPPASPAGKRLSNAGRKTSIDRPRGGKKPIGSRHPRNRKSSDTSISFKNESEEEDDPSYEPMARPLQQSPQQSHSSHQRHPYHDVNHANEEGEDSQVYCLCRRRVSDAKNNSMIQCDACEDWFHLDCVNLSSTVVDRIGKYMCPACSHSRHLTYPYGHVRMLDACKFHEWIGLQTLFECLIGLCTLDLETKGMRHSMDFTELPEPTKPALGRPPNIIRLKLRPPLSPEMSEKKRKFSQDQIKDKKKRKSSGDKSSTSPTTERLPEPSSILFV</sequence>
<dbReference type="SMART" id="SM00545">
    <property type="entry name" value="JmjN"/>
    <property type="match status" value="1"/>
</dbReference>
<keyword evidence="5" id="KW-0479">Metal-binding</keyword>
<dbReference type="SMART" id="SM00501">
    <property type="entry name" value="BRIGHT"/>
    <property type="match status" value="1"/>
</dbReference>
<dbReference type="InterPro" id="IPR013083">
    <property type="entry name" value="Znf_RING/FYVE/PHD"/>
</dbReference>
<evidence type="ECO:0000259" key="19">
    <source>
        <dbReference type="PROSITE" id="PS51184"/>
    </source>
</evidence>
<evidence type="ECO:0000256" key="5">
    <source>
        <dbReference type="ARBA" id="ARBA00022723"/>
    </source>
</evidence>
<dbReference type="InterPro" id="IPR003349">
    <property type="entry name" value="JmjN"/>
</dbReference>
<dbReference type="InterPro" id="IPR013637">
    <property type="entry name" value="Lys_sp_deMease-like_dom"/>
</dbReference>
<feature type="domain" description="PHD-type" evidence="16">
    <location>
        <begin position="1305"/>
        <end position="1358"/>
    </location>
</feature>
<evidence type="ECO:0000256" key="7">
    <source>
        <dbReference type="ARBA" id="ARBA00022771"/>
    </source>
</evidence>
<keyword evidence="8" id="KW-0862">Zinc</keyword>
<feature type="domain" description="PHD-type" evidence="16">
    <location>
        <begin position="1067"/>
        <end position="1116"/>
    </location>
</feature>
<dbReference type="InterPro" id="IPR019787">
    <property type="entry name" value="Znf_PHD-finger"/>
</dbReference>
<dbReference type="GO" id="GO:0006355">
    <property type="term" value="P:regulation of DNA-templated transcription"/>
    <property type="evidence" value="ECO:0007669"/>
    <property type="project" value="TreeGrafter"/>
</dbReference>
<dbReference type="Pfam" id="PF00628">
    <property type="entry name" value="PHD"/>
    <property type="match status" value="3"/>
</dbReference>
<name>A0A8H7UG93_9FUNG</name>
<keyword evidence="10" id="KW-0408">Iron</keyword>
<feature type="region of interest" description="Disordered" evidence="15">
    <location>
        <begin position="1"/>
        <end position="34"/>
    </location>
</feature>
<dbReference type="Gene3D" id="2.60.120.650">
    <property type="entry name" value="Cupin"/>
    <property type="match status" value="1"/>
</dbReference>
<evidence type="ECO:0000256" key="4">
    <source>
        <dbReference type="ARBA" id="ARBA00012902"/>
    </source>
</evidence>
<evidence type="ECO:0000256" key="13">
    <source>
        <dbReference type="PROSITE-ProRule" id="PRU00146"/>
    </source>
</evidence>
<dbReference type="SUPFAM" id="SSF57903">
    <property type="entry name" value="FYVE/PHD zinc finger"/>
    <property type="match status" value="3"/>
</dbReference>
<evidence type="ECO:0000313" key="21">
    <source>
        <dbReference type="Proteomes" id="UP000612746"/>
    </source>
</evidence>
<evidence type="ECO:0000259" key="18">
    <source>
        <dbReference type="PROSITE" id="PS51183"/>
    </source>
</evidence>
<dbReference type="PANTHER" id="PTHR10694:SF33">
    <property type="entry name" value="LYSINE-SPECIFIC DEMETHYLASE 5"/>
    <property type="match status" value="1"/>
</dbReference>
<keyword evidence="11" id="KW-0539">Nucleus</keyword>
<comment type="similarity">
    <text evidence="3">Belongs to the JARID1 histone demethylase family.</text>
</comment>
<dbReference type="Gene3D" id="1.10.150.60">
    <property type="entry name" value="ARID DNA-binding domain"/>
    <property type="match status" value="1"/>
</dbReference>
<dbReference type="PROSITE" id="PS01359">
    <property type="entry name" value="ZF_PHD_1"/>
    <property type="match status" value="3"/>
</dbReference>
<dbReference type="Pfam" id="PF01388">
    <property type="entry name" value="ARID"/>
    <property type="match status" value="1"/>
</dbReference>
<feature type="domain" description="PHD-type" evidence="16">
    <location>
        <begin position="256"/>
        <end position="306"/>
    </location>
</feature>
<dbReference type="SMART" id="SM00558">
    <property type="entry name" value="JmjC"/>
    <property type="match status" value="1"/>
</dbReference>
<dbReference type="InterPro" id="IPR004198">
    <property type="entry name" value="Znf_C5HC2"/>
</dbReference>
<feature type="compositionally biased region" description="Polar residues" evidence="15">
    <location>
        <begin position="1"/>
        <end position="22"/>
    </location>
</feature>
<feature type="compositionally biased region" description="Acidic residues" evidence="15">
    <location>
        <begin position="237"/>
        <end position="247"/>
    </location>
</feature>
<dbReference type="InterPro" id="IPR048615">
    <property type="entry name" value="KDM5_C-hel"/>
</dbReference>
<dbReference type="InterPro" id="IPR011011">
    <property type="entry name" value="Znf_FYVE_PHD"/>
</dbReference>
<keyword evidence="9" id="KW-0560">Oxidoreductase</keyword>
<dbReference type="GO" id="GO:0003677">
    <property type="term" value="F:DNA binding"/>
    <property type="evidence" value="ECO:0007669"/>
    <property type="project" value="InterPro"/>
</dbReference>
<dbReference type="InterPro" id="IPR001606">
    <property type="entry name" value="ARID_dom"/>
</dbReference>
<dbReference type="PANTHER" id="PTHR10694">
    <property type="entry name" value="LYSINE-SPECIFIC DEMETHYLASE"/>
    <property type="match status" value="1"/>
</dbReference>
<feature type="coiled-coil region" evidence="14">
    <location>
        <begin position="940"/>
        <end position="967"/>
    </location>
</feature>
<dbReference type="SMART" id="SM00249">
    <property type="entry name" value="PHD"/>
    <property type="match status" value="3"/>
</dbReference>
<protein>
    <recommendedName>
        <fullName evidence="4">[histone H3]-trimethyl-L-lysine(4) demethylase</fullName>
        <ecNumber evidence="4">1.14.11.67</ecNumber>
    </recommendedName>
</protein>
<evidence type="ECO:0000256" key="10">
    <source>
        <dbReference type="ARBA" id="ARBA00023004"/>
    </source>
</evidence>
<evidence type="ECO:0000259" key="16">
    <source>
        <dbReference type="PROSITE" id="PS50016"/>
    </source>
</evidence>
<evidence type="ECO:0000256" key="14">
    <source>
        <dbReference type="SAM" id="Coils"/>
    </source>
</evidence>
<evidence type="ECO:0000256" key="11">
    <source>
        <dbReference type="ARBA" id="ARBA00023242"/>
    </source>
</evidence>
<dbReference type="Pfam" id="PF02373">
    <property type="entry name" value="JmjC"/>
    <property type="match status" value="1"/>
</dbReference>
<dbReference type="Pfam" id="PF08429">
    <property type="entry name" value="PLU-1"/>
    <property type="match status" value="1"/>
</dbReference>
<dbReference type="InterPro" id="IPR019786">
    <property type="entry name" value="Zinc_finger_PHD-type_CS"/>
</dbReference>
<dbReference type="Pfam" id="PF02375">
    <property type="entry name" value="JmjN"/>
    <property type="match status" value="1"/>
</dbReference>
<dbReference type="SUPFAM" id="SSF46774">
    <property type="entry name" value="ARID-like"/>
    <property type="match status" value="1"/>
</dbReference>
<dbReference type="SMART" id="SM01014">
    <property type="entry name" value="ARID"/>
    <property type="match status" value="1"/>
</dbReference>
<organism evidence="20 21">
    <name type="scientific">Umbelopsis vinacea</name>
    <dbReference type="NCBI Taxonomy" id="44442"/>
    <lineage>
        <taxon>Eukaryota</taxon>
        <taxon>Fungi</taxon>
        <taxon>Fungi incertae sedis</taxon>
        <taxon>Mucoromycota</taxon>
        <taxon>Mucoromycotina</taxon>
        <taxon>Umbelopsidomycetes</taxon>
        <taxon>Umbelopsidales</taxon>
        <taxon>Umbelopsidaceae</taxon>
        <taxon>Umbelopsis</taxon>
    </lineage>
</organism>
<keyword evidence="7 13" id="KW-0863">Zinc-finger</keyword>
<feature type="region of interest" description="Disordered" evidence="15">
    <location>
        <begin position="226"/>
        <end position="254"/>
    </location>
</feature>
<dbReference type="Proteomes" id="UP000612746">
    <property type="component" value="Unassembled WGS sequence"/>
</dbReference>
<dbReference type="GO" id="GO:0005634">
    <property type="term" value="C:nucleus"/>
    <property type="evidence" value="ECO:0007669"/>
    <property type="project" value="UniProtKB-SubCell"/>
</dbReference>
<keyword evidence="21" id="KW-1185">Reference proteome</keyword>
<dbReference type="Gene3D" id="3.30.40.10">
    <property type="entry name" value="Zinc/RING finger domain, C3HC4 (zinc finger)"/>
    <property type="match status" value="3"/>
</dbReference>
<comment type="catalytic activity">
    <reaction evidence="12">
        <text>N(6),N(6),N(6)-trimethyl-L-lysyl(4)-[histone H3] + 3 2-oxoglutarate + 3 O2 = L-lysyl(4)-[histone H3] + 3 formaldehyde + 3 succinate + 3 CO2</text>
        <dbReference type="Rhea" id="RHEA:60208"/>
        <dbReference type="Rhea" id="RHEA-COMP:15537"/>
        <dbReference type="Rhea" id="RHEA-COMP:15547"/>
        <dbReference type="ChEBI" id="CHEBI:15379"/>
        <dbReference type="ChEBI" id="CHEBI:16526"/>
        <dbReference type="ChEBI" id="CHEBI:16810"/>
        <dbReference type="ChEBI" id="CHEBI:16842"/>
        <dbReference type="ChEBI" id="CHEBI:29969"/>
        <dbReference type="ChEBI" id="CHEBI:30031"/>
        <dbReference type="ChEBI" id="CHEBI:61961"/>
        <dbReference type="EC" id="1.14.11.67"/>
    </reaction>
</comment>
<evidence type="ECO:0000256" key="15">
    <source>
        <dbReference type="SAM" id="MobiDB-lite"/>
    </source>
</evidence>
<feature type="compositionally biased region" description="Basic residues" evidence="15">
    <location>
        <begin position="1234"/>
        <end position="1247"/>
    </location>
</feature>
<evidence type="ECO:0000256" key="12">
    <source>
        <dbReference type="ARBA" id="ARBA00048734"/>
    </source>
</evidence>
<evidence type="ECO:0000256" key="6">
    <source>
        <dbReference type="ARBA" id="ARBA00022737"/>
    </source>
</evidence>
<evidence type="ECO:0000256" key="3">
    <source>
        <dbReference type="ARBA" id="ARBA00006801"/>
    </source>
</evidence>
<dbReference type="Pfam" id="PF21323">
    <property type="entry name" value="KDM5_C-hel"/>
    <property type="match status" value="1"/>
</dbReference>
<comment type="cofactor">
    <cofactor evidence="1">
        <name>Fe(2+)</name>
        <dbReference type="ChEBI" id="CHEBI:29033"/>
    </cofactor>
</comment>
<feature type="domain" description="ARID" evidence="17">
    <location>
        <begin position="111"/>
        <end position="204"/>
    </location>
</feature>
<dbReference type="GO" id="GO:0008270">
    <property type="term" value="F:zinc ion binding"/>
    <property type="evidence" value="ECO:0007669"/>
    <property type="project" value="UniProtKB-KW"/>
</dbReference>
<evidence type="ECO:0000256" key="1">
    <source>
        <dbReference type="ARBA" id="ARBA00001954"/>
    </source>
</evidence>
<feature type="domain" description="JmjN" evidence="18">
    <location>
        <begin position="46"/>
        <end position="87"/>
    </location>
</feature>
<dbReference type="EMBL" id="JAEPRA010000009">
    <property type="protein sequence ID" value="KAG2180562.1"/>
    <property type="molecule type" value="Genomic_DNA"/>
</dbReference>
<evidence type="ECO:0000256" key="9">
    <source>
        <dbReference type="ARBA" id="ARBA00023002"/>
    </source>
</evidence>
<dbReference type="CDD" id="cd15519">
    <property type="entry name" value="PHD1_Lid2p_like"/>
    <property type="match status" value="1"/>
</dbReference>
<evidence type="ECO:0000256" key="2">
    <source>
        <dbReference type="ARBA" id="ARBA00004123"/>
    </source>
</evidence>
<evidence type="ECO:0000256" key="8">
    <source>
        <dbReference type="ARBA" id="ARBA00022833"/>
    </source>
</evidence>
<feature type="domain" description="JmjC" evidence="19">
    <location>
        <begin position="394"/>
        <end position="560"/>
    </location>
</feature>
<evidence type="ECO:0000313" key="20">
    <source>
        <dbReference type="EMBL" id="KAG2180562.1"/>
    </source>
</evidence>
<proteinExistence type="inferred from homology"/>
<feature type="region of interest" description="Disordered" evidence="15">
    <location>
        <begin position="1205"/>
        <end position="1297"/>
    </location>
</feature>
<dbReference type="Pfam" id="PF02928">
    <property type="entry name" value="zf-C5HC2"/>
    <property type="match status" value="1"/>
</dbReference>
<dbReference type="FunFam" id="1.10.150.60:FF:000016">
    <property type="entry name" value="Putative Lysine-specific demethylase 5B"/>
    <property type="match status" value="1"/>
</dbReference>
<comment type="subcellular location">
    <subcellularLocation>
        <location evidence="2">Nucleus</location>
    </subcellularLocation>
</comment>
<feature type="region of interest" description="Disordered" evidence="15">
    <location>
        <begin position="1408"/>
        <end position="1481"/>
    </location>
</feature>
<dbReference type="GO" id="GO:0034647">
    <property type="term" value="F:histone H3K4me/H3K4me2/H3K4me3 demethylase activity"/>
    <property type="evidence" value="ECO:0007669"/>
    <property type="project" value="UniProtKB-EC"/>
</dbReference>